<comment type="caution">
    <text evidence="2">The sequence shown here is derived from an EMBL/GenBank/DDBJ whole genome shotgun (WGS) entry which is preliminary data.</text>
</comment>
<name>A0A4R8GXZ3_9FIRM</name>
<dbReference type="InterPro" id="IPR013693">
    <property type="entry name" value="SpoIID/LytB_N"/>
</dbReference>
<protein>
    <submittedName>
        <fullName evidence="2">Stage II sporulation protein D</fullName>
    </submittedName>
</protein>
<evidence type="ECO:0000313" key="2">
    <source>
        <dbReference type="EMBL" id="TDX51255.1"/>
    </source>
</evidence>
<accession>A0A4R8GXZ3</accession>
<dbReference type="Pfam" id="PF08486">
    <property type="entry name" value="SpoIID"/>
    <property type="match status" value="1"/>
</dbReference>
<dbReference type="Proteomes" id="UP000295832">
    <property type="component" value="Unassembled WGS sequence"/>
</dbReference>
<dbReference type="RefSeq" id="WP_134116808.1">
    <property type="nucleotide sequence ID" value="NZ_SOEG01000014.1"/>
</dbReference>
<keyword evidence="3" id="KW-1185">Reference proteome</keyword>
<dbReference type="AlphaFoldDB" id="A0A4R8GXZ3"/>
<proteinExistence type="predicted"/>
<reference evidence="2 3" key="1">
    <citation type="submission" date="2019-03" db="EMBL/GenBank/DDBJ databases">
        <title>Subsurface microbial communities from deep shales in Ohio and West Virginia, USA.</title>
        <authorList>
            <person name="Wrighton K."/>
        </authorList>
    </citation>
    <scope>NUCLEOTIDE SEQUENCE [LARGE SCALE GENOMIC DNA]</scope>
    <source>
        <strain evidence="2 3">MSL 6dP</strain>
    </source>
</reference>
<dbReference type="EMBL" id="SOEG01000014">
    <property type="protein sequence ID" value="TDX51255.1"/>
    <property type="molecule type" value="Genomic_DNA"/>
</dbReference>
<organism evidence="2 3">
    <name type="scientific">Orenia marismortui</name>
    <dbReference type="NCBI Taxonomy" id="46469"/>
    <lineage>
        <taxon>Bacteria</taxon>
        <taxon>Bacillati</taxon>
        <taxon>Bacillota</taxon>
        <taxon>Clostridia</taxon>
        <taxon>Halanaerobiales</taxon>
        <taxon>Halobacteroidaceae</taxon>
        <taxon>Orenia</taxon>
    </lineage>
</organism>
<evidence type="ECO:0000313" key="3">
    <source>
        <dbReference type="Proteomes" id="UP000295832"/>
    </source>
</evidence>
<dbReference type="PROSITE" id="PS51257">
    <property type="entry name" value="PROKAR_LIPOPROTEIN"/>
    <property type="match status" value="1"/>
</dbReference>
<dbReference type="STRING" id="926561.GCA_000379025_01069"/>
<gene>
    <name evidence="2" type="ORF">C7959_1143</name>
</gene>
<feature type="domain" description="Sporulation stage II protein D amidase enhancer LytB N-terminal" evidence="1">
    <location>
        <begin position="46"/>
        <end position="129"/>
    </location>
</feature>
<dbReference type="InterPro" id="IPR013486">
    <property type="entry name" value="SpoIID/LytB"/>
</dbReference>
<dbReference type="GO" id="GO:0030435">
    <property type="term" value="P:sporulation resulting in formation of a cellular spore"/>
    <property type="evidence" value="ECO:0007669"/>
    <property type="project" value="InterPro"/>
</dbReference>
<dbReference type="NCBIfam" id="TIGR02669">
    <property type="entry name" value="SpoIID_LytB"/>
    <property type="match status" value="1"/>
</dbReference>
<sequence length="306" mass="34347">MHRKYFNKINFLLIIFILIFSACAKEEEKAKYKEEPTIQVKLKDGNIKKIKIEDYIAGVVAGEMKKDWPKNAYAAQAIIARTFTLKRLKENGNNTISAKHEEAQAYKPENITPEIKEAIKMTRGEVVTYNGQYIQGWFHSSAGGQTTSAKVGLAYKEDEPAYVHSVKSPDGAAPADIQNWKVDISFSDILAALQQTGEVSKELKGLKVIKKDQTGRIEEIEIVHDQGSKKLKGAEFRTIIGPDKLKSTLISSIEKSGNKFIFSGSGYGHGVGMSQWGAYKMAQDGKKPEDIVRHYFKDIKIEKIWE</sequence>
<evidence type="ECO:0000259" key="1">
    <source>
        <dbReference type="Pfam" id="PF08486"/>
    </source>
</evidence>